<name>A0A0E9MVA8_9BACT</name>
<reference evidence="2 3" key="1">
    <citation type="submission" date="2015-04" db="EMBL/GenBank/DDBJ databases">
        <title>Whole genome shotgun sequence of Flavihumibacter petaseus NBRC 106054.</title>
        <authorList>
            <person name="Miyazawa S."/>
            <person name="Hosoyama A."/>
            <person name="Hashimoto M."/>
            <person name="Noguchi M."/>
            <person name="Tsuchikane K."/>
            <person name="Ohji S."/>
            <person name="Yamazoe A."/>
            <person name="Ichikawa N."/>
            <person name="Kimura A."/>
            <person name="Fujita N."/>
        </authorList>
    </citation>
    <scope>NUCLEOTIDE SEQUENCE [LARGE SCALE GENOMIC DNA]</scope>
    <source>
        <strain evidence="2 3">NBRC 106054</strain>
    </source>
</reference>
<dbReference type="AlphaFoldDB" id="A0A0E9MVA8"/>
<sequence>MQFPTPEILLSLGNIGLAAKMMVDPYLSGINKSRVRGQGQEFSQYRSYQPGDDLRWMDWKMYARSDRYYVRESEMDTSIRIRILIDASASMAYLEGGIRKIDYAKLLAAAMGYLAYRQGDALGLMVLHQDNWESLPVRNDARHLSRFFYQLEQLQTGGLFLSNRFFPQLRSGVPGKEMLLFITDLYQANNETLELLHSLAASKHEVIVFHLMGSRELDMNFGSAATLQDWETAERTDNIQDGDRAQAKENLAHYIGNIRKQLLEKGITYCQLKMDQPLNEGILEFLQQRQKSFI</sequence>
<protein>
    <recommendedName>
        <fullName evidence="1">DUF58 domain-containing protein</fullName>
    </recommendedName>
</protein>
<gene>
    <name evidence="2" type="ORF">FPE01S_01_05230</name>
</gene>
<keyword evidence="3" id="KW-1185">Reference proteome</keyword>
<feature type="domain" description="DUF58" evidence="1">
    <location>
        <begin position="44"/>
        <end position="237"/>
    </location>
</feature>
<dbReference type="RefSeq" id="WP_046367364.1">
    <property type="nucleotide sequence ID" value="NZ_BBWV01000001.1"/>
</dbReference>
<dbReference type="OrthoDB" id="9776116at2"/>
<dbReference type="PANTHER" id="PTHR33608">
    <property type="entry name" value="BLL2464 PROTEIN"/>
    <property type="match status" value="1"/>
</dbReference>
<dbReference type="Gene3D" id="3.40.50.410">
    <property type="entry name" value="von Willebrand factor, type A domain"/>
    <property type="match status" value="1"/>
</dbReference>
<dbReference type="SUPFAM" id="SSF53300">
    <property type="entry name" value="vWA-like"/>
    <property type="match status" value="1"/>
</dbReference>
<evidence type="ECO:0000313" key="3">
    <source>
        <dbReference type="Proteomes" id="UP000033121"/>
    </source>
</evidence>
<dbReference type="Pfam" id="PF01882">
    <property type="entry name" value="DUF58"/>
    <property type="match status" value="1"/>
</dbReference>
<evidence type="ECO:0000259" key="1">
    <source>
        <dbReference type="Pfam" id="PF01882"/>
    </source>
</evidence>
<proteinExistence type="predicted"/>
<accession>A0A0E9MVA8</accession>
<dbReference type="InterPro" id="IPR002881">
    <property type="entry name" value="DUF58"/>
</dbReference>
<dbReference type="EMBL" id="BBWV01000001">
    <property type="protein sequence ID" value="GAO41509.1"/>
    <property type="molecule type" value="Genomic_DNA"/>
</dbReference>
<comment type="caution">
    <text evidence="2">The sequence shown here is derived from an EMBL/GenBank/DDBJ whole genome shotgun (WGS) entry which is preliminary data.</text>
</comment>
<dbReference type="Proteomes" id="UP000033121">
    <property type="component" value="Unassembled WGS sequence"/>
</dbReference>
<dbReference type="PANTHER" id="PTHR33608:SF7">
    <property type="entry name" value="DUF58 DOMAIN-CONTAINING PROTEIN"/>
    <property type="match status" value="1"/>
</dbReference>
<dbReference type="InterPro" id="IPR036465">
    <property type="entry name" value="vWFA_dom_sf"/>
</dbReference>
<organism evidence="2 3">
    <name type="scientific">Flavihumibacter petaseus NBRC 106054</name>
    <dbReference type="NCBI Taxonomy" id="1220578"/>
    <lineage>
        <taxon>Bacteria</taxon>
        <taxon>Pseudomonadati</taxon>
        <taxon>Bacteroidota</taxon>
        <taxon>Chitinophagia</taxon>
        <taxon>Chitinophagales</taxon>
        <taxon>Chitinophagaceae</taxon>
        <taxon>Flavihumibacter</taxon>
    </lineage>
</organism>
<evidence type="ECO:0000313" key="2">
    <source>
        <dbReference type="EMBL" id="GAO41509.1"/>
    </source>
</evidence>
<dbReference type="STRING" id="1220578.FPE01S_01_05230"/>